<accession>A0A915L055</accession>
<reference evidence="2" key="1">
    <citation type="submission" date="2022-11" db="UniProtKB">
        <authorList>
            <consortium name="WormBaseParasite"/>
        </authorList>
    </citation>
    <scope>IDENTIFICATION</scope>
</reference>
<protein>
    <submittedName>
        <fullName evidence="2">ShKT domain-containing protein</fullName>
    </submittedName>
</protein>
<dbReference type="WBParaSite" id="nRc.2.0.1.t44568-RA">
    <property type="protein sequence ID" value="nRc.2.0.1.t44568-RA"/>
    <property type="gene ID" value="nRc.2.0.1.g44568"/>
</dbReference>
<sequence>MCKFKNHRIEVSCTRRDKHKKCSLAAKDTNLCVTEPGFYMINCPVTCSNCERHCYDNPYGKEVCENAAKNINHGYKCSTKEKHVCPVTCGIC</sequence>
<keyword evidence="1" id="KW-1185">Reference proteome</keyword>
<proteinExistence type="predicted"/>
<name>A0A915L055_ROMCU</name>
<dbReference type="Proteomes" id="UP000887565">
    <property type="component" value="Unplaced"/>
</dbReference>
<evidence type="ECO:0000313" key="2">
    <source>
        <dbReference type="WBParaSite" id="nRc.2.0.1.t44568-RA"/>
    </source>
</evidence>
<evidence type="ECO:0000313" key="1">
    <source>
        <dbReference type="Proteomes" id="UP000887565"/>
    </source>
</evidence>
<dbReference type="AlphaFoldDB" id="A0A915L055"/>
<organism evidence="1 2">
    <name type="scientific">Romanomermis culicivorax</name>
    <name type="common">Nematode worm</name>
    <dbReference type="NCBI Taxonomy" id="13658"/>
    <lineage>
        <taxon>Eukaryota</taxon>
        <taxon>Metazoa</taxon>
        <taxon>Ecdysozoa</taxon>
        <taxon>Nematoda</taxon>
        <taxon>Enoplea</taxon>
        <taxon>Dorylaimia</taxon>
        <taxon>Mermithida</taxon>
        <taxon>Mermithoidea</taxon>
        <taxon>Mermithidae</taxon>
        <taxon>Romanomermis</taxon>
    </lineage>
</organism>